<dbReference type="Proteomes" id="UP000771736">
    <property type="component" value="Unassembled WGS sequence"/>
</dbReference>
<dbReference type="InterPro" id="IPR037883">
    <property type="entry name" value="Knr4/Smi1-like_sf"/>
</dbReference>
<evidence type="ECO:0000313" key="1">
    <source>
        <dbReference type="EMBL" id="MBF1385108.1"/>
    </source>
</evidence>
<reference evidence="1" key="1">
    <citation type="submission" date="2020-04" db="EMBL/GenBank/DDBJ databases">
        <title>Deep metagenomics examines the oral microbiome during advanced dental caries in children, revealing novel taxa and co-occurrences with host molecules.</title>
        <authorList>
            <person name="Baker J.L."/>
            <person name="Morton J.T."/>
            <person name="Dinis M."/>
            <person name="Alvarez R."/>
            <person name="Tran N.C."/>
            <person name="Knight R."/>
            <person name="Edlund A."/>
        </authorList>
    </citation>
    <scope>NUCLEOTIDE SEQUENCE</scope>
    <source>
        <strain evidence="1">JCVI_44_bin.5</strain>
    </source>
</reference>
<name>A0A930HNX0_9BACT</name>
<dbReference type="AlphaFoldDB" id="A0A930HNX0"/>
<organism evidence="1 2">
    <name type="scientific">Prevotella aurantiaca</name>
    <dbReference type="NCBI Taxonomy" id="596085"/>
    <lineage>
        <taxon>Bacteria</taxon>
        <taxon>Pseudomonadati</taxon>
        <taxon>Bacteroidota</taxon>
        <taxon>Bacteroidia</taxon>
        <taxon>Bacteroidales</taxon>
        <taxon>Prevotellaceae</taxon>
        <taxon>Prevotella</taxon>
    </lineage>
</organism>
<protein>
    <submittedName>
        <fullName evidence="1">Uncharacterized protein</fullName>
    </submittedName>
</protein>
<proteinExistence type="predicted"/>
<dbReference type="EMBL" id="JABZSJ010000068">
    <property type="protein sequence ID" value="MBF1385108.1"/>
    <property type="molecule type" value="Genomic_DNA"/>
</dbReference>
<sequence>MKQTIIKKLSAFLKENITLLGIAATNEQIGNVEKVLHVVMDNDYKEFILNF</sequence>
<accession>A0A930HNX0</accession>
<dbReference type="RefSeq" id="WP_273161008.1">
    <property type="nucleotide sequence ID" value="NZ_JABZSJ010000068.1"/>
</dbReference>
<evidence type="ECO:0000313" key="2">
    <source>
        <dbReference type="Proteomes" id="UP000771736"/>
    </source>
</evidence>
<dbReference type="SUPFAM" id="SSF160631">
    <property type="entry name" value="SMI1/KNR4-like"/>
    <property type="match status" value="1"/>
</dbReference>
<comment type="caution">
    <text evidence="1">The sequence shown here is derived from an EMBL/GenBank/DDBJ whole genome shotgun (WGS) entry which is preliminary data.</text>
</comment>
<gene>
    <name evidence="1" type="ORF">HXN26_09730</name>
</gene>